<comment type="caution">
    <text evidence="1">The sequence shown here is derived from an EMBL/GenBank/DDBJ whole genome shotgun (WGS) entry which is preliminary data.</text>
</comment>
<keyword evidence="2" id="KW-1185">Reference proteome</keyword>
<sequence>MGQKAFAAIESAGKGEFGMLKYRLCLIRNKDHCLLLKLNSKEFSFSVSRNNFLFQTYFDLNYLEFSR</sequence>
<evidence type="ECO:0000313" key="2">
    <source>
        <dbReference type="Proteomes" id="UP000242153"/>
    </source>
</evidence>
<dbReference type="Proteomes" id="UP000242153">
    <property type="component" value="Unassembled WGS sequence"/>
</dbReference>
<proteinExistence type="predicted"/>
<gene>
    <name evidence="1" type="ORF">BB776_00430</name>
</gene>
<protein>
    <submittedName>
        <fullName evidence="1">Uncharacterized protein</fullName>
    </submittedName>
</protein>
<name>A0ABX3D1I7_9BACL</name>
<accession>A0ABX3D1I7</accession>
<dbReference type="EMBL" id="MBQG01000069">
    <property type="protein sequence ID" value="OHX52518.1"/>
    <property type="molecule type" value="Genomic_DNA"/>
</dbReference>
<organism evidence="1 2">
    <name type="scientific">Planococcus salinarum</name>
    <dbReference type="NCBI Taxonomy" id="622695"/>
    <lineage>
        <taxon>Bacteria</taxon>
        <taxon>Bacillati</taxon>
        <taxon>Bacillota</taxon>
        <taxon>Bacilli</taxon>
        <taxon>Bacillales</taxon>
        <taxon>Caryophanaceae</taxon>
        <taxon>Planococcus</taxon>
    </lineage>
</organism>
<reference evidence="1" key="1">
    <citation type="submission" date="2016-07" db="EMBL/GenBank/DDBJ databases">
        <title>Draft genome Planococcus salivarum.</title>
        <authorList>
            <person name="See-Too W.S."/>
        </authorList>
    </citation>
    <scope>NUCLEOTIDE SEQUENCE [LARGE SCALE GENOMIC DNA]</scope>
    <source>
        <strain evidence="1">DSM 23820</strain>
    </source>
</reference>
<evidence type="ECO:0000313" key="1">
    <source>
        <dbReference type="EMBL" id="OHX52518.1"/>
    </source>
</evidence>